<evidence type="ECO:0000313" key="4">
    <source>
        <dbReference type="EMBL" id="CAL4770976.1"/>
    </source>
</evidence>
<evidence type="ECO:0000259" key="1">
    <source>
        <dbReference type="Pfam" id="PF05050"/>
    </source>
</evidence>
<dbReference type="EMBL" id="CAMXCT010000826">
    <property type="protein sequence ID" value="CAI3983664.1"/>
    <property type="molecule type" value="Genomic_DNA"/>
</dbReference>
<reference evidence="3" key="2">
    <citation type="submission" date="2024-04" db="EMBL/GenBank/DDBJ databases">
        <authorList>
            <person name="Chen Y."/>
            <person name="Shah S."/>
            <person name="Dougan E. K."/>
            <person name="Thang M."/>
            <person name="Chan C."/>
        </authorList>
    </citation>
    <scope>NUCLEOTIDE SEQUENCE [LARGE SCALE GENOMIC DNA]</scope>
</reference>
<evidence type="ECO:0000313" key="5">
    <source>
        <dbReference type="Proteomes" id="UP001152797"/>
    </source>
</evidence>
<reference evidence="2" key="1">
    <citation type="submission" date="2022-10" db="EMBL/GenBank/DDBJ databases">
        <authorList>
            <person name="Chen Y."/>
            <person name="Dougan E. K."/>
            <person name="Chan C."/>
            <person name="Rhodes N."/>
            <person name="Thang M."/>
        </authorList>
    </citation>
    <scope>NUCLEOTIDE SEQUENCE</scope>
</reference>
<dbReference type="InterPro" id="IPR029063">
    <property type="entry name" value="SAM-dependent_MTases_sf"/>
</dbReference>
<protein>
    <submittedName>
        <fullName evidence="4">Retrovirus-related Pol polyprotein from transposon TNT 1-94</fullName>
    </submittedName>
</protein>
<gene>
    <name evidence="2" type="ORF">C1SCF055_LOCUS11260</name>
</gene>
<dbReference type="PANTHER" id="PTHR34203:SF15">
    <property type="entry name" value="SLL1173 PROTEIN"/>
    <property type="match status" value="1"/>
</dbReference>
<dbReference type="InterPro" id="IPR006342">
    <property type="entry name" value="FkbM_mtfrase"/>
</dbReference>
<name>A0A9P1C218_9DINO</name>
<dbReference type="EMBL" id="CAMXCT020000826">
    <property type="protein sequence ID" value="CAL1137039.1"/>
    <property type="molecule type" value="Genomic_DNA"/>
</dbReference>
<dbReference type="NCBIfam" id="TIGR01444">
    <property type="entry name" value="fkbM_fam"/>
    <property type="match status" value="1"/>
</dbReference>
<organism evidence="2">
    <name type="scientific">Cladocopium goreaui</name>
    <dbReference type="NCBI Taxonomy" id="2562237"/>
    <lineage>
        <taxon>Eukaryota</taxon>
        <taxon>Sar</taxon>
        <taxon>Alveolata</taxon>
        <taxon>Dinophyceae</taxon>
        <taxon>Suessiales</taxon>
        <taxon>Symbiodiniaceae</taxon>
        <taxon>Cladocopium</taxon>
    </lineage>
</organism>
<dbReference type="EMBL" id="CAMXCT030000826">
    <property type="protein sequence ID" value="CAL4770976.1"/>
    <property type="molecule type" value="Genomic_DNA"/>
</dbReference>
<sequence>MATMLSEISADFWSCAQDGDGWHSIRETARYMMYEEKSPVRTSLPRLAGLLPVWQSRETGLTDLQLVQGQQPCPTGEIFFMLLDIIVVNTGMMRNSMKDFDDNIIDTSVILKTLQVLQVRVPSFEAALSSGWPLFGLLVILQEGLFKLGRLAAHQSYSLVRHWGSMAQVCEEALPLRAALQNWLEADAGEELLPLLPIGTRMSATRLWRRLVSMPELCENEPGAIAAARMVASGLLPEQARSWNATGWQQAYSRLKSSLDHALEAISWHRLLFSGWPLLAILHRLQEAYVREALCRDVDRYAYAIPSLAEPESVWVCVRREADVVDERWRMKGSFPDCGHIVREVRETLPESCTFVDVGANLGGCTLMLGKDRHPVLAIEVVPILAKLLNASVKRNSLTSHVEVLQVAVGARNAAGALHCSAGHSAICHVLPTEHKTETEVATMSLDSILEMRKLSPCAIKIDVEGSELEVLKGAPETLRESQPSLFLELHPYELRERGSSSAEVFDIVIEHGYDMFERPACQSSPLEERDLWRGNGTYANVRWVRAEPLPSIRLPVIPDHCSCEQECHLRLLPSNGRFSGNCRCWDFNSASGSCTLYRRCGKQLHDALQPSDGWWAGELTGNWHIFRKGARVGRHPNLMQESRQPPSLSFGVRHHPEKMFHS</sequence>
<dbReference type="Proteomes" id="UP001152797">
    <property type="component" value="Unassembled WGS sequence"/>
</dbReference>
<dbReference type="PANTHER" id="PTHR34203">
    <property type="entry name" value="METHYLTRANSFERASE, FKBM FAMILY PROTEIN"/>
    <property type="match status" value="1"/>
</dbReference>
<evidence type="ECO:0000313" key="3">
    <source>
        <dbReference type="EMBL" id="CAL1137039.1"/>
    </source>
</evidence>
<accession>A0A9P1C218</accession>
<evidence type="ECO:0000313" key="2">
    <source>
        <dbReference type="EMBL" id="CAI3983664.1"/>
    </source>
</evidence>
<dbReference type="OrthoDB" id="5211at2759"/>
<dbReference type="SUPFAM" id="SSF53335">
    <property type="entry name" value="S-adenosyl-L-methionine-dependent methyltransferases"/>
    <property type="match status" value="1"/>
</dbReference>
<dbReference type="AlphaFoldDB" id="A0A9P1C218"/>
<comment type="caution">
    <text evidence="2">The sequence shown here is derived from an EMBL/GenBank/DDBJ whole genome shotgun (WGS) entry which is preliminary data.</text>
</comment>
<dbReference type="Gene3D" id="3.40.50.150">
    <property type="entry name" value="Vaccinia Virus protein VP39"/>
    <property type="match status" value="1"/>
</dbReference>
<dbReference type="InterPro" id="IPR052514">
    <property type="entry name" value="SAM-dependent_MTase"/>
</dbReference>
<keyword evidence="5" id="KW-1185">Reference proteome</keyword>
<dbReference type="Pfam" id="PF05050">
    <property type="entry name" value="Methyltransf_21"/>
    <property type="match status" value="1"/>
</dbReference>
<feature type="domain" description="Methyltransferase FkbM" evidence="1">
    <location>
        <begin position="357"/>
        <end position="515"/>
    </location>
</feature>
<proteinExistence type="predicted"/>